<evidence type="ECO:0000256" key="1">
    <source>
        <dbReference type="ARBA" id="ARBA00023015"/>
    </source>
</evidence>
<dbReference type="EMBL" id="CP064786">
    <property type="protein sequence ID" value="QSG03855.1"/>
    <property type="molecule type" value="Genomic_DNA"/>
</dbReference>
<reference evidence="3" key="1">
    <citation type="submission" date="2020-11" db="EMBL/GenBank/DDBJ databases">
        <title>Carbohydrate-dependent, anaerobic sulfur respiration: A novel catabolism in halophilic archaea.</title>
        <authorList>
            <person name="Sorokin D.Y."/>
            <person name="Messina E."/>
            <person name="Smedile F."/>
            <person name="La Cono V."/>
            <person name="Hallsworth J.E."/>
            <person name="Yakimov M.M."/>
        </authorList>
    </citation>
    <scope>NUCLEOTIDE SEQUENCE</scope>
    <source>
        <strain evidence="3">AArc-S</strain>
    </source>
</reference>
<accession>A0A897MZP6</accession>
<dbReference type="Proteomes" id="UP000663586">
    <property type="component" value="Chromosome"/>
</dbReference>
<sequence length="185" mass="21246">MSNHDDRSWGQFVEEIPDDTVVERFEGAEPKTATEIADILSCTEYEARSKLDALCRTGQLDRKKVREEPPLTVWYQPRATFVGEDNGTGRPVDEHVSALLDDMDVPGISGMMRDWRRDAIRATFDRLRDTREIEEAELIEQVYPAHSAGYDEAEQWWAMVSERLGDLPGVVEPRWGGKTWRYDGQ</sequence>
<gene>
    <name evidence="3" type="ORF">AArcS_2659</name>
</gene>
<dbReference type="Pfam" id="PF04703">
    <property type="entry name" value="FaeA"/>
    <property type="match status" value="1"/>
</dbReference>
<keyword evidence="1" id="KW-0805">Transcription regulation</keyword>
<organism evidence="3 4">
    <name type="scientific">Natranaeroarchaeum sulfidigenes</name>
    <dbReference type="NCBI Taxonomy" id="2784880"/>
    <lineage>
        <taxon>Archaea</taxon>
        <taxon>Methanobacteriati</taxon>
        <taxon>Methanobacteriota</taxon>
        <taxon>Stenosarchaea group</taxon>
        <taxon>Halobacteria</taxon>
        <taxon>Halobacteriales</taxon>
        <taxon>Natronoarchaeaceae</taxon>
        <taxon>Natranaeroarchaeum</taxon>
    </lineage>
</organism>
<proteinExistence type="predicted"/>
<protein>
    <submittedName>
        <fullName evidence="3">DNA-binding transcriptional regulator, IclR family</fullName>
    </submittedName>
</protein>
<dbReference type="GO" id="GO:0006355">
    <property type="term" value="P:regulation of DNA-templated transcription"/>
    <property type="evidence" value="ECO:0007669"/>
    <property type="project" value="InterPro"/>
</dbReference>
<dbReference type="GeneID" id="70686041"/>
<evidence type="ECO:0000313" key="3">
    <source>
        <dbReference type="EMBL" id="QSG03855.1"/>
    </source>
</evidence>
<evidence type="ECO:0000313" key="4">
    <source>
        <dbReference type="Proteomes" id="UP000663586"/>
    </source>
</evidence>
<evidence type="ECO:0000256" key="2">
    <source>
        <dbReference type="ARBA" id="ARBA00023163"/>
    </source>
</evidence>
<name>A0A897MZP6_9EURY</name>
<dbReference type="KEGG" id="hara:AArcS_2659"/>
<keyword evidence="4" id="KW-1185">Reference proteome</keyword>
<dbReference type="GO" id="GO:0003677">
    <property type="term" value="F:DNA binding"/>
    <property type="evidence" value="ECO:0007669"/>
    <property type="project" value="UniProtKB-KW"/>
</dbReference>
<dbReference type="AlphaFoldDB" id="A0A897MZP6"/>
<dbReference type="RefSeq" id="WP_238477896.1">
    <property type="nucleotide sequence ID" value="NZ_CP064786.1"/>
</dbReference>
<keyword evidence="2" id="KW-0804">Transcription</keyword>
<dbReference type="InterPro" id="IPR006793">
    <property type="entry name" value="FaeA"/>
</dbReference>
<keyword evidence="3" id="KW-0238">DNA-binding</keyword>